<keyword evidence="3" id="KW-0505">Motor protein</keyword>
<evidence type="ECO:0000259" key="4">
    <source>
        <dbReference type="PROSITE" id="PS50006"/>
    </source>
</evidence>
<dbReference type="InterPro" id="IPR000253">
    <property type="entry name" value="FHA_dom"/>
</dbReference>
<keyword evidence="6" id="KW-1185">Reference proteome</keyword>
<dbReference type="AlphaFoldDB" id="A0A7J7K7D5"/>
<dbReference type="SUPFAM" id="SSF49879">
    <property type="entry name" value="SMAD/FHA domain"/>
    <property type="match status" value="1"/>
</dbReference>
<sequence length="174" mass="19315">MGVIIDSQLPHLVGTTTIGTENSDRRCDIVLHGPGIKTEHCVIKYSDGNVYLLPHFQASCSVNGVDITEATRLTQGDVILLGKTNMFRFNNPTEAARLRKKRKSLNDIGVDRKMSSNLEMLFRASVSHANSMGSLVTSRMDCDTPSPSHKMADHEVQDLDAFYHSEVERIQNAK</sequence>
<keyword evidence="1" id="KW-0547">Nucleotide-binding</keyword>
<keyword evidence="2" id="KW-0067">ATP-binding</keyword>
<evidence type="ECO:0000313" key="6">
    <source>
        <dbReference type="Proteomes" id="UP000593567"/>
    </source>
</evidence>
<evidence type="ECO:0000256" key="2">
    <source>
        <dbReference type="ARBA" id="ARBA00022840"/>
    </source>
</evidence>
<feature type="domain" description="FHA" evidence="4">
    <location>
        <begin position="16"/>
        <end position="67"/>
    </location>
</feature>
<organism evidence="5 6">
    <name type="scientific">Bugula neritina</name>
    <name type="common">Brown bryozoan</name>
    <name type="synonym">Sertularia neritina</name>
    <dbReference type="NCBI Taxonomy" id="10212"/>
    <lineage>
        <taxon>Eukaryota</taxon>
        <taxon>Metazoa</taxon>
        <taxon>Spiralia</taxon>
        <taxon>Lophotrochozoa</taxon>
        <taxon>Bryozoa</taxon>
        <taxon>Gymnolaemata</taxon>
        <taxon>Cheilostomatida</taxon>
        <taxon>Flustrina</taxon>
        <taxon>Buguloidea</taxon>
        <taxon>Bugulidae</taxon>
        <taxon>Bugula</taxon>
    </lineage>
</organism>
<dbReference type="Pfam" id="PF00498">
    <property type="entry name" value="FHA"/>
    <property type="match status" value="1"/>
</dbReference>
<dbReference type="EMBL" id="VXIV02001047">
    <property type="protein sequence ID" value="KAF6034552.1"/>
    <property type="molecule type" value="Genomic_DNA"/>
</dbReference>
<dbReference type="GO" id="GO:0005524">
    <property type="term" value="F:ATP binding"/>
    <property type="evidence" value="ECO:0007669"/>
    <property type="project" value="UniProtKB-KW"/>
</dbReference>
<dbReference type="OrthoDB" id="6020705at2759"/>
<proteinExistence type="predicted"/>
<dbReference type="InterPro" id="IPR008984">
    <property type="entry name" value="SMAD_FHA_dom_sf"/>
</dbReference>
<comment type="caution">
    <text evidence="5">The sequence shown here is derived from an EMBL/GenBank/DDBJ whole genome shotgun (WGS) entry which is preliminary data.</text>
</comment>
<dbReference type="PROSITE" id="PS50006">
    <property type="entry name" value="FHA_DOMAIN"/>
    <property type="match status" value="1"/>
</dbReference>
<dbReference type="Gene3D" id="2.60.200.20">
    <property type="match status" value="1"/>
</dbReference>
<dbReference type="SMART" id="SM00240">
    <property type="entry name" value="FHA"/>
    <property type="match status" value="1"/>
</dbReference>
<dbReference type="PANTHER" id="PTHR47117:SF6">
    <property type="entry name" value="KINESIN-LIKE PROTEIN KIF16B"/>
    <property type="match status" value="1"/>
</dbReference>
<gene>
    <name evidence="5" type="ORF">EB796_007144</name>
</gene>
<reference evidence="5" key="1">
    <citation type="submission" date="2020-06" db="EMBL/GenBank/DDBJ databases">
        <title>Draft genome of Bugula neritina, a colonial animal packing powerful symbionts and potential medicines.</title>
        <authorList>
            <person name="Rayko M."/>
        </authorList>
    </citation>
    <scope>NUCLEOTIDE SEQUENCE [LARGE SCALE GENOMIC DNA]</scope>
    <source>
        <strain evidence="5">Kwan_BN1</strain>
    </source>
</reference>
<accession>A0A7J7K7D5</accession>
<dbReference type="PANTHER" id="PTHR47117">
    <property type="entry name" value="STAR-RELATED LIPID TRANSFER PROTEIN 9"/>
    <property type="match status" value="1"/>
</dbReference>
<evidence type="ECO:0000256" key="1">
    <source>
        <dbReference type="ARBA" id="ARBA00022741"/>
    </source>
</evidence>
<protein>
    <submittedName>
        <fullName evidence="5">KIF16B</fullName>
    </submittedName>
</protein>
<name>A0A7J7K7D5_BUGNE</name>
<evidence type="ECO:0000256" key="3">
    <source>
        <dbReference type="ARBA" id="ARBA00023175"/>
    </source>
</evidence>
<dbReference type="Proteomes" id="UP000593567">
    <property type="component" value="Unassembled WGS sequence"/>
</dbReference>
<evidence type="ECO:0000313" key="5">
    <source>
        <dbReference type="EMBL" id="KAF6034552.1"/>
    </source>
</evidence>